<dbReference type="EMBL" id="CAACVG010014298">
    <property type="protein sequence ID" value="VEN62982.1"/>
    <property type="molecule type" value="Genomic_DNA"/>
</dbReference>
<dbReference type="EMBL" id="CAACVG010012165">
    <property type="protein sequence ID" value="VEN59825.1"/>
    <property type="molecule type" value="Genomic_DNA"/>
</dbReference>
<dbReference type="EMBL" id="CAACVG010014302">
    <property type="protein sequence ID" value="VEN62985.1"/>
    <property type="molecule type" value="Genomic_DNA"/>
</dbReference>
<evidence type="ECO:0000313" key="3">
    <source>
        <dbReference type="EMBL" id="VEN61649.1"/>
    </source>
</evidence>
<keyword evidence="6" id="KW-1185">Reference proteome</keyword>
<evidence type="ECO:0000313" key="1">
    <source>
        <dbReference type="EMBL" id="VEN59825.1"/>
    </source>
</evidence>
<proteinExistence type="predicted"/>
<evidence type="ECO:0000313" key="5">
    <source>
        <dbReference type="EMBL" id="VEN62985.1"/>
    </source>
</evidence>
<name>A0A653DNU4_CALMS</name>
<evidence type="ECO:0000313" key="2">
    <source>
        <dbReference type="EMBL" id="VEN61239.1"/>
    </source>
</evidence>
<dbReference type="AlphaFoldDB" id="A0A653DNU4"/>
<evidence type="ECO:0000313" key="4">
    <source>
        <dbReference type="EMBL" id="VEN62982.1"/>
    </source>
</evidence>
<reference evidence="3 6" key="1">
    <citation type="submission" date="2019-01" db="EMBL/GenBank/DDBJ databases">
        <authorList>
            <person name="Sayadi A."/>
        </authorList>
    </citation>
    <scope>NUCLEOTIDE SEQUENCE [LARGE SCALE GENOMIC DNA]</scope>
</reference>
<dbReference type="Proteomes" id="UP000410492">
    <property type="component" value="Unassembled WGS sequence"/>
</dbReference>
<protein>
    <submittedName>
        <fullName evidence="3">Uncharacterized protein</fullName>
    </submittedName>
</protein>
<dbReference type="EMBL" id="CAACVG010013276">
    <property type="protein sequence ID" value="VEN61649.1"/>
    <property type="molecule type" value="Genomic_DNA"/>
</dbReference>
<dbReference type="EMBL" id="CAACVG010013098">
    <property type="protein sequence ID" value="VEN61239.1"/>
    <property type="molecule type" value="Genomic_DNA"/>
</dbReference>
<evidence type="ECO:0000313" key="6">
    <source>
        <dbReference type="Proteomes" id="UP000410492"/>
    </source>
</evidence>
<organism evidence="3 6">
    <name type="scientific">Callosobruchus maculatus</name>
    <name type="common">Southern cowpea weevil</name>
    <name type="synonym">Pulse bruchid</name>
    <dbReference type="NCBI Taxonomy" id="64391"/>
    <lineage>
        <taxon>Eukaryota</taxon>
        <taxon>Metazoa</taxon>
        <taxon>Ecdysozoa</taxon>
        <taxon>Arthropoda</taxon>
        <taxon>Hexapoda</taxon>
        <taxon>Insecta</taxon>
        <taxon>Pterygota</taxon>
        <taxon>Neoptera</taxon>
        <taxon>Endopterygota</taxon>
        <taxon>Coleoptera</taxon>
        <taxon>Polyphaga</taxon>
        <taxon>Cucujiformia</taxon>
        <taxon>Chrysomeloidea</taxon>
        <taxon>Chrysomelidae</taxon>
        <taxon>Bruchinae</taxon>
        <taxon>Bruchini</taxon>
        <taxon>Callosobruchus</taxon>
    </lineage>
</organism>
<accession>A0A653DNU4</accession>
<sequence length="53" mass="5825">MVANPKEKVFRQDSTDLLSRAGSPKIWFEPSNRQISCSPVLGTAAFVFLAVLT</sequence>
<gene>
    <name evidence="1" type="ORF">CALMAC_LOCUS17702</name>
    <name evidence="2" type="ORF">CALMAC_LOCUS18701</name>
    <name evidence="3" type="ORF">CALMAC_LOCUS18993</name>
    <name evidence="4" type="ORF">CALMAC_LOCUS19947</name>
    <name evidence="5" type="ORF">CALMAC_LOCUS19950</name>
</gene>